<dbReference type="PANTHER" id="PTHR37313">
    <property type="entry name" value="UPF0749 PROTEIN RV1825"/>
    <property type="match status" value="1"/>
</dbReference>
<keyword evidence="4" id="KW-0812">Transmembrane</keyword>
<comment type="caution">
    <text evidence="5">The sequence shown here is derived from an EMBL/GenBank/DDBJ whole genome shotgun (WGS) entry which is preliminary data.</text>
</comment>
<gene>
    <name evidence="5" type="ORF">HNQ39_001484</name>
</gene>
<proteinExistence type="inferred from homology"/>
<keyword evidence="2" id="KW-0175">Coiled coil</keyword>
<evidence type="ECO:0000313" key="6">
    <source>
        <dbReference type="Proteomes" id="UP000520814"/>
    </source>
</evidence>
<evidence type="ECO:0000313" key="5">
    <source>
        <dbReference type="EMBL" id="MBB6049722.1"/>
    </source>
</evidence>
<organism evidence="5 6">
    <name type="scientific">Armatimonas rosea</name>
    <dbReference type="NCBI Taxonomy" id="685828"/>
    <lineage>
        <taxon>Bacteria</taxon>
        <taxon>Bacillati</taxon>
        <taxon>Armatimonadota</taxon>
        <taxon>Armatimonadia</taxon>
        <taxon>Armatimonadales</taxon>
        <taxon>Armatimonadaceae</taxon>
        <taxon>Armatimonas</taxon>
    </lineage>
</organism>
<comment type="similarity">
    <text evidence="1">Belongs to the UPF0749 family.</text>
</comment>
<protein>
    <submittedName>
        <fullName evidence="5">Uncharacterized protein YlxW (UPF0749 family)</fullName>
    </submittedName>
</protein>
<sequence>MSIVLTPSSRHRPWLTQITLLSTIMGGLLALSLKTQDRIRRDLVGNTSTAAMAEAYTKQRDENVELRKRVTQLLDQNRKYTEAMAADGGTSTKVIAQELQKVNTLAGLTPVTGPGVVVTLRDSKKQPEKPKGISDSDWQAMTADYLIHDANIRDVVNELKNAGAEAIAINGQRVVNTTAIRCVGNNVQINAVPTAGSPVIIKAIGDPDLIQSGLLMRGGIKDHFVDTEMVTVDKATNLTLPAFSGATPLRFAKPAPEQKAEQAQRQAEEAEKATGGAQ</sequence>
<evidence type="ECO:0000256" key="1">
    <source>
        <dbReference type="ARBA" id="ARBA00009108"/>
    </source>
</evidence>
<accession>A0A7W9SN70</accession>
<dbReference type="Gene3D" id="3.30.70.1880">
    <property type="entry name" value="Protein of unknown function DUF881"/>
    <property type="match status" value="1"/>
</dbReference>
<feature type="transmembrane region" description="Helical" evidence="4">
    <location>
        <begin position="14"/>
        <end position="33"/>
    </location>
</feature>
<dbReference type="Proteomes" id="UP000520814">
    <property type="component" value="Unassembled WGS sequence"/>
</dbReference>
<evidence type="ECO:0000256" key="2">
    <source>
        <dbReference type="SAM" id="Coils"/>
    </source>
</evidence>
<keyword evidence="6" id="KW-1185">Reference proteome</keyword>
<dbReference type="InterPro" id="IPR010273">
    <property type="entry name" value="DUF881"/>
</dbReference>
<evidence type="ECO:0000256" key="4">
    <source>
        <dbReference type="SAM" id="Phobius"/>
    </source>
</evidence>
<keyword evidence="4" id="KW-1133">Transmembrane helix</keyword>
<feature type="coiled-coil region" evidence="2">
    <location>
        <begin position="56"/>
        <end position="83"/>
    </location>
</feature>
<keyword evidence="4" id="KW-0472">Membrane</keyword>
<name>A0A7W9SN70_ARMRO</name>
<dbReference type="RefSeq" id="WP_184193317.1">
    <property type="nucleotide sequence ID" value="NZ_JACHGW010000001.1"/>
</dbReference>
<evidence type="ECO:0000256" key="3">
    <source>
        <dbReference type="SAM" id="MobiDB-lite"/>
    </source>
</evidence>
<reference evidence="5 6" key="1">
    <citation type="submission" date="2020-08" db="EMBL/GenBank/DDBJ databases">
        <title>Genomic Encyclopedia of Type Strains, Phase IV (KMG-IV): sequencing the most valuable type-strain genomes for metagenomic binning, comparative biology and taxonomic classification.</title>
        <authorList>
            <person name="Goeker M."/>
        </authorList>
    </citation>
    <scope>NUCLEOTIDE SEQUENCE [LARGE SCALE GENOMIC DNA]</scope>
    <source>
        <strain evidence="5 6">DSM 23562</strain>
    </source>
</reference>
<feature type="compositionally biased region" description="Basic and acidic residues" evidence="3">
    <location>
        <begin position="256"/>
        <end position="272"/>
    </location>
</feature>
<feature type="region of interest" description="Disordered" evidence="3">
    <location>
        <begin position="249"/>
        <end position="278"/>
    </location>
</feature>
<dbReference type="AlphaFoldDB" id="A0A7W9SN70"/>
<dbReference type="PANTHER" id="PTHR37313:SF2">
    <property type="entry name" value="UPF0749 PROTEIN YLXX"/>
    <property type="match status" value="1"/>
</dbReference>
<dbReference type="Pfam" id="PF05949">
    <property type="entry name" value="DUF881"/>
    <property type="match status" value="1"/>
</dbReference>
<dbReference type="EMBL" id="JACHGW010000001">
    <property type="protein sequence ID" value="MBB6049722.1"/>
    <property type="molecule type" value="Genomic_DNA"/>
</dbReference>